<sequence>MAPSRRKNTHSVDVQSELAELRQSNQALHQMMNELLQRLPSSRSQSHGSEHSNYHHDDFESTDRSIQVHVQDFEGKLNADDYCDWVASLEAFFEWKDLSDERKVQFVATKLKGHALIWWQQYQARVNLHESDDQLVARYVSGLKYNLNAELMMHSLHSLEEAYQMALKTEEKLKWSLYRKAESSRSAKEKPKKGVPAPLDRPNPHDGGGSKERGKGISNSSKCFRCGEVGHRSVLLMIDSGSCENMVSKVMVDKLKLSCDRHPKPYKVSWFKKGGEVVVSHRCQIKFSIGKYEDEVYFDVLPMDACHLLLGRPWQFDRNVLHDGRKNTYSLVKNGVKSDEAASVIPNEVQSLLERFKGLTPEELPAGLPPLRDIQHQIEFVPVPALLTPKKDGTWRICIDSRAVNKITVKYRLELREGDEWKTAFKTKDGLYEWLVMPFGLSNAPSTFMRLMTQVLKNFMGKYVVVYFDDILIYSKDGTQHLEHLASVFKVLKENQLYINLKKCSFMTNRVIFLGYVVSADGILMDDEKVKAILEWPTPKSLTDVRSFHGLASFYRRFIKNFSSIIAPVMDVLKKKEFQWTSKAETSFQQLKSKLVEAPVLALPDFLKPFQMECDASNVGIGAVLMQEGRPIAYFSEKLNDAKLKYSTYDKELYAVIQALRHWEHYLIGVDFTLYSDHEALKFLKAQKKLNSRHASWVLHDMNDKKSRDYLMINGYLFKGNQLCLPEGSLRLFVIQELHAGGLGGHFGRDKTEALVKQRYFWPSLKRDVARFVQRCLVCQKAKGGVQNTGLYQPLPIPNAPWEDLSMDFVLGLPRTQHEFDCIFVVVDRFSKMAHFIPCKNSTDASHIAALFFKEVVRLHGVPRSITLDRDVKFVSHFWRTLWKLLGTNLQFSSA</sequence>
<evidence type="ECO:0000259" key="2">
    <source>
        <dbReference type="PROSITE" id="PS50994"/>
    </source>
</evidence>
<proteinExistence type="predicted"/>
<dbReference type="SUPFAM" id="SSF56672">
    <property type="entry name" value="DNA/RNA polymerases"/>
    <property type="match status" value="1"/>
</dbReference>
<dbReference type="CDD" id="cd01647">
    <property type="entry name" value="RT_LTR"/>
    <property type="match status" value="1"/>
</dbReference>
<dbReference type="Pfam" id="PF17919">
    <property type="entry name" value="RT_RNaseH_2"/>
    <property type="match status" value="1"/>
</dbReference>
<dbReference type="PROSITE" id="PS50994">
    <property type="entry name" value="INTEGRASE"/>
    <property type="match status" value="1"/>
</dbReference>
<dbReference type="Gene3D" id="3.30.420.10">
    <property type="entry name" value="Ribonuclease H-like superfamily/Ribonuclease H"/>
    <property type="match status" value="1"/>
</dbReference>
<feature type="region of interest" description="Disordered" evidence="1">
    <location>
        <begin position="184"/>
        <end position="218"/>
    </location>
</feature>
<dbReference type="AlphaFoldDB" id="A0A2N9I4Y5"/>
<feature type="compositionally biased region" description="Basic and acidic residues" evidence="1">
    <location>
        <begin position="202"/>
        <end position="215"/>
    </location>
</feature>
<dbReference type="SUPFAM" id="SSF53098">
    <property type="entry name" value="Ribonuclease H-like"/>
    <property type="match status" value="1"/>
</dbReference>
<dbReference type="InterPro" id="IPR001584">
    <property type="entry name" value="Integrase_cat-core"/>
</dbReference>
<gene>
    <name evidence="3" type="ORF">FSB_LOCUS46951</name>
</gene>
<dbReference type="Gene3D" id="3.30.70.270">
    <property type="match status" value="2"/>
</dbReference>
<evidence type="ECO:0000256" key="1">
    <source>
        <dbReference type="SAM" id="MobiDB-lite"/>
    </source>
</evidence>
<dbReference type="InterPro" id="IPR043502">
    <property type="entry name" value="DNA/RNA_pol_sf"/>
</dbReference>
<dbReference type="FunFam" id="1.10.340.70:FF:000001">
    <property type="entry name" value="Retrovirus-related Pol polyprotein from transposon gypsy-like Protein"/>
    <property type="match status" value="1"/>
</dbReference>
<dbReference type="Pfam" id="PF17921">
    <property type="entry name" value="Integrase_H2C2"/>
    <property type="match status" value="1"/>
</dbReference>
<dbReference type="GO" id="GO:0015074">
    <property type="term" value="P:DNA integration"/>
    <property type="evidence" value="ECO:0007669"/>
    <property type="project" value="InterPro"/>
</dbReference>
<dbReference type="InterPro" id="IPR041577">
    <property type="entry name" value="RT_RNaseH_2"/>
</dbReference>
<dbReference type="FunFam" id="3.30.70.270:FF:000003">
    <property type="entry name" value="Transposon Ty3-G Gag-Pol polyprotein"/>
    <property type="match status" value="1"/>
</dbReference>
<dbReference type="FunFam" id="3.30.70.270:FF:000020">
    <property type="entry name" value="Transposon Tf2-6 polyprotein-like Protein"/>
    <property type="match status" value="1"/>
</dbReference>
<dbReference type="PANTHER" id="PTHR35046">
    <property type="entry name" value="ZINC KNUCKLE (CCHC-TYPE) FAMILY PROTEIN"/>
    <property type="match status" value="1"/>
</dbReference>
<dbReference type="InterPro" id="IPR036397">
    <property type="entry name" value="RNaseH_sf"/>
</dbReference>
<dbReference type="GO" id="GO:0003676">
    <property type="term" value="F:nucleic acid binding"/>
    <property type="evidence" value="ECO:0007669"/>
    <property type="project" value="InterPro"/>
</dbReference>
<protein>
    <recommendedName>
        <fullName evidence="2">Integrase catalytic domain-containing protein</fullName>
    </recommendedName>
</protein>
<dbReference type="Pfam" id="PF00078">
    <property type="entry name" value="RVT_1"/>
    <property type="match status" value="1"/>
</dbReference>
<dbReference type="CDD" id="cd09274">
    <property type="entry name" value="RNase_HI_RT_Ty3"/>
    <property type="match status" value="1"/>
</dbReference>
<dbReference type="InterPro" id="IPR043128">
    <property type="entry name" value="Rev_trsase/Diguanyl_cyclase"/>
</dbReference>
<dbReference type="InterPro" id="IPR041588">
    <property type="entry name" value="Integrase_H2C2"/>
</dbReference>
<dbReference type="PANTHER" id="PTHR35046:SF23">
    <property type="entry name" value="NUCLEOTIDYLTRANSFERASE, RIBONUCLEASE H"/>
    <property type="match status" value="1"/>
</dbReference>
<feature type="region of interest" description="Disordered" evidence="1">
    <location>
        <begin position="39"/>
        <end position="60"/>
    </location>
</feature>
<dbReference type="InterPro" id="IPR021109">
    <property type="entry name" value="Peptidase_aspartic_dom_sf"/>
</dbReference>
<organism evidence="3">
    <name type="scientific">Fagus sylvatica</name>
    <name type="common">Beechnut</name>
    <dbReference type="NCBI Taxonomy" id="28930"/>
    <lineage>
        <taxon>Eukaryota</taxon>
        <taxon>Viridiplantae</taxon>
        <taxon>Streptophyta</taxon>
        <taxon>Embryophyta</taxon>
        <taxon>Tracheophyta</taxon>
        <taxon>Spermatophyta</taxon>
        <taxon>Magnoliopsida</taxon>
        <taxon>eudicotyledons</taxon>
        <taxon>Gunneridae</taxon>
        <taxon>Pentapetalae</taxon>
        <taxon>rosids</taxon>
        <taxon>fabids</taxon>
        <taxon>Fagales</taxon>
        <taxon>Fagaceae</taxon>
        <taxon>Fagus</taxon>
    </lineage>
</organism>
<dbReference type="EMBL" id="OIVN01004751">
    <property type="protein sequence ID" value="SPD19069.1"/>
    <property type="molecule type" value="Genomic_DNA"/>
</dbReference>
<dbReference type="Gene3D" id="3.10.10.10">
    <property type="entry name" value="HIV Type 1 Reverse Transcriptase, subunit A, domain 1"/>
    <property type="match status" value="2"/>
</dbReference>
<feature type="domain" description="Integrase catalytic" evidence="2">
    <location>
        <begin position="797"/>
        <end position="895"/>
    </location>
</feature>
<dbReference type="InterPro" id="IPR000477">
    <property type="entry name" value="RT_dom"/>
</dbReference>
<dbReference type="CDD" id="cd00303">
    <property type="entry name" value="retropepsin_like"/>
    <property type="match status" value="1"/>
</dbReference>
<dbReference type="InterPro" id="IPR012337">
    <property type="entry name" value="RNaseH-like_sf"/>
</dbReference>
<reference evidence="3" key="1">
    <citation type="submission" date="2018-02" db="EMBL/GenBank/DDBJ databases">
        <authorList>
            <person name="Cohen D.B."/>
            <person name="Kent A.D."/>
        </authorList>
    </citation>
    <scope>NUCLEOTIDE SEQUENCE</scope>
</reference>
<feature type="compositionally biased region" description="Basic and acidic residues" evidence="1">
    <location>
        <begin position="48"/>
        <end position="60"/>
    </location>
</feature>
<dbReference type="Gene3D" id="1.10.340.70">
    <property type="match status" value="1"/>
</dbReference>
<dbReference type="FunFam" id="3.10.20.370:FF:000001">
    <property type="entry name" value="Retrovirus-related Pol polyprotein from transposon 17.6-like protein"/>
    <property type="match status" value="1"/>
</dbReference>
<name>A0A2N9I4Y5_FAGSY</name>
<evidence type="ECO:0000313" key="3">
    <source>
        <dbReference type="EMBL" id="SPD19069.1"/>
    </source>
</evidence>
<dbReference type="Gene3D" id="2.40.70.10">
    <property type="entry name" value="Acid Proteases"/>
    <property type="match status" value="1"/>
</dbReference>
<accession>A0A2N9I4Y5</accession>